<dbReference type="EMBL" id="SRRO01000001">
    <property type="protein sequence ID" value="TGN67045.1"/>
    <property type="molecule type" value="Genomic_DNA"/>
</dbReference>
<comment type="catalytic activity">
    <reaction evidence="1 11 12">
        <text>[protein]-peptidylproline (omega=180) = [protein]-peptidylproline (omega=0)</text>
        <dbReference type="Rhea" id="RHEA:16237"/>
        <dbReference type="Rhea" id="RHEA-COMP:10747"/>
        <dbReference type="Rhea" id="RHEA-COMP:10748"/>
        <dbReference type="ChEBI" id="CHEBI:83833"/>
        <dbReference type="ChEBI" id="CHEBI:83834"/>
        <dbReference type="EC" id="5.2.1.8"/>
    </reaction>
</comment>
<evidence type="ECO:0000256" key="4">
    <source>
        <dbReference type="ARBA" id="ARBA00016902"/>
    </source>
</evidence>
<evidence type="ECO:0000259" key="15">
    <source>
        <dbReference type="PROSITE" id="PS50059"/>
    </source>
</evidence>
<dbReference type="Proteomes" id="UP000297496">
    <property type="component" value="Unassembled WGS sequence"/>
</dbReference>
<reference evidence="16 17" key="1">
    <citation type="submission" date="2019-04" db="EMBL/GenBank/DDBJ databases">
        <title>Three New Species of Nocardioides, Nocardioides euryhalodurans sp. nov., Nocardioides seonyuensis sp. nov. and Nocardioides eburneoflavus sp. nov. Isolated from Soil.</title>
        <authorList>
            <person name="Roh S.G."/>
            <person name="Lee C."/>
            <person name="Kim M.-K."/>
            <person name="Kim S.B."/>
        </authorList>
    </citation>
    <scope>NUCLEOTIDE SEQUENCE [LARGE SCALE GENOMIC DNA]</scope>
    <source>
        <strain evidence="16 17">MMS17-SY213</strain>
    </source>
</reference>
<dbReference type="InterPro" id="IPR008881">
    <property type="entry name" value="Trigger_fac_ribosome-bd_bac"/>
</dbReference>
<comment type="subcellular location">
    <subcellularLocation>
        <location evidence="11">Cytoplasm</location>
    </subcellularLocation>
    <text evidence="11">About half TF is bound to the ribosome near the polypeptide exit tunnel while the other half is free in the cytoplasm.</text>
</comment>
<comment type="similarity">
    <text evidence="2 11 13">Belongs to the FKBP-type PPIase family. Tig subfamily.</text>
</comment>
<dbReference type="PANTHER" id="PTHR30560">
    <property type="entry name" value="TRIGGER FACTOR CHAPERONE AND PEPTIDYL-PROLYL CIS/TRANS ISOMERASE"/>
    <property type="match status" value="1"/>
</dbReference>
<dbReference type="InterPro" id="IPR008880">
    <property type="entry name" value="Trigger_fac_C"/>
</dbReference>
<dbReference type="NCBIfam" id="TIGR00115">
    <property type="entry name" value="tig"/>
    <property type="match status" value="1"/>
</dbReference>
<dbReference type="InterPro" id="IPR046357">
    <property type="entry name" value="PPIase_dom_sf"/>
</dbReference>
<evidence type="ECO:0000256" key="12">
    <source>
        <dbReference type="PROSITE-ProRule" id="PRU00277"/>
    </source>
</evidence>
<feature type="region of interest" description="Disordered" evidence="14">
    <location>
        <begin position="505"/>
        <end position="534"/>
    </location>
</feature>
<keyword evidence="11" id="KW-0963">Cytoplasm</keyword>
<evidence type="ECO:0000256" key="13">
    <source>
        <dbReference type="RuleBase" id="RU003914"/>
    </source>
</evidence>
<keyword evidence="7 11" id="KW-0143">Chaperone</keyword>
<name>A0A4Z1CPY3_9ACTN</name>
<dbReference type="InterPro" id="IPR027304">
    <property type="entry name" value="Trigger_fact/SurA_dom_sf"/>
</dbReference>
<evidence type="ECO:0000256" key="8">
    <source>
        <dbReference type="ARBA" id="ARBA00023235"/>
    </source>
</evidence>
<evidence type="ECO:0000256" key="2">
    <source>
        <dbReference type="ARBA" id="ARBA00005464"/>
    </source>
</evidence>
<sequence length="534" mass="58240">MGAGDRRFESCRPDPPVPPVSSCPSPHGRLGRDSACAHAVDRLIGFAVAGRVPRRCRTSPHDHQHQETFVKSAVETLSPTRAKLTVEVPFEELKPSLDAAYQKIAKQINVPGFRRGKVPPAVIDRQVGRGPVLDEAINAVVPQQYMAALQEHDLEPLAQPEIEVTKFEDNESLEFTAEVDVKPDFDLPSYDGLEASVDDVEISDADVDEQVEALRERFGTLVPVERAAADGDFVTIDLVAARDGETVEGGEVTGMSYKVGRGGMIDGLDEALAGLSAGEEATFDSELVGGDLVGEPVQVTVKVSAVQEQQLPEYDDEFAQLASEFDTAEELTADVRERLGRGKRLEQAAAARDAVLEALLEKVEIPLPEVMVTDELNARRQNVEQQLGFAGITMEKYLEDEGQTQEEFEADLERRVRDAVAAQFILDKIAKQEEFGIDQAELSEHLVRRAQQSGQDPQEFANHMFEHNHIPELVQEILRGKALATIVEAATVKDASGNVVELKNLRPDGTIGEPVDEAPADAAAEETGEDSEKA</sequence>
<dbReference type="GO" id="GO:0051301">
    <property type="term" value="P:cell division"/>
    <property type="evidence" value="ECO:0007669"/>
    <property type="project" value="UniProtKB-KW"/>
</dbReference>
<keyword evidence="6 11" id="KW-0697">Rotamase</keyword>
<comment type="function">
    <text evidence="11">Involved in protein export. Acts as a chaperone by maintaining the newly synthesized protein in an open conformation. Functions as a peptidyl-prolyl cis-trans isomerase.</text>
</comment>
<dbReference type="Pfam" id="PF05698">
    <property type="entry name" value="Trigger_C"/>
    <property type="match status" value="1"/>
</dbReference>
<dbReference type="GO" id="GO:0015031">
    <property type="term" value="P:protein transport"/>
    <property type="evidence" value="ECO:0007669"/>
    <property type="project" value="UniProtKB-UniRule"/>
</dbReference>
<feature type="compositionally biased region" description="Basic and acidic residues" evidence="14">
    <location>
        <begin position="1"/>
        <end position="12"/>
    </location>
</feature>
<dbReference type="HAMAP" id="MF_00303">
    <property type="entry name" value="Trigger_factor_Tig"/>
    <property type="match status" value="1"/>
</dbReference>
<keyword evidence="5 11" id="KW-0132">Cell division</keyword>
<dbReference type="GO" id="GO:0044183">
    <property type="term" value="F:protein folding chaperone"/>
    <property type="evidence" value="ECO:0007669"/>
    <property type="project" value="TreeGrafter"/>
</dbReference>
<dbReference type="OrthoDB" id="9767721at2"/>
<evidence type="ECO:0000256" key="10">
    <source>
        <dbReference type="ARBA" id="ARBA00029986"/>
    </source>
</evidence>
<dbReference type="PANTHER" id="PTHR30560:SF3">
    <property type="entry name" value="TRIGGER FACTOR-LIKE PROTEIN TIG, CHLOROPLASTIC"/>
    <property type="match status" value="1"/>
</dbReference>
<evidence type="ECO:0000256" key="1">
    <source>
        <dbReference type="ARBA" id="ARBA00000971"/>
    </source>
</evidence>
<keyword evidence="8 11" id="KW-0413">Isomerase</keyword>
<dbReference type="InterPro" id="IPR037041">
    <property type="entry name" value="Trigger_fac_C_sf"/>
</dbReference>
<dbReference type="GO" id="GO:0043335">
    <property type="term" value="P:protein unfolding"/>
    <property type="evidence" value="ECO:0007669"/>
    <property type="project" value="TreeGrafter"/>
</dbReference>
<dbReference type="AlphaFoldDB" id="A0A4Z1CPY3"/>
<dbReference type="SUPFAM" id="SSF102735">
    <property type="entry name" value="Trigger factor ribosome-binding domain"/>
    <property type="match status" value="1"/>
</dbReference>
<organism evidence="16 17">
    <name type="scientific">Nocardioides eburneiflavus</name>
    <dbReference type="NCBI Taxonomy" id="2518372"/>
    <lineage>
        <taxon>Bacteria</taxon>
        <taxon>Bacillati</taxon>
        <taxon>Actinomycetota</taxon>
        <taxon>Actinomycetes</taxon>
        <taxon>Propionibacteriales</taxon>
        <taxon>Nocardioidaceae</taxon>
        <taxon>Nocardioides</taxon>
    </lineage>
</organism>
<dbReference type="Gene3D" id="3.30.70.1050">
    <property type="entry name" value="Trigger factor ribosome-binding domain"/>
    <property type="match status" value="1"/>
</dbReference>
<comment type="caution">
    <text evidence="16">The sequence shown here is derived from an EMBL/GenBank/DDBJ whole genome shotgun (WGS) entry which is preliminary data.</text>
</comment>
<gene>
    <name evidence="11" type="primary">tig</name>
    <name evidence="16" type="ORF">EXE59_22720</name>
</gene>
<feature type="region of interest" description="Disordered" evidence="14">
    <location>
        <begin position="1"/>
        <end position="32"/>
    </location>
</feature>
<comment type="domain">
    <text evidence="11">Consists of 3 domains; the N-terminus binds the ribosome, the middle domain has PPIase activity, while the C-terminus has intrinsic chaperone activity on its own.</text>
</comment>
<dbReference type="GO" id="GO:0043022">
    <property type="term" value="F:ribosome binding"/>
    <property type="evidence" value="ECO:0007669"/>
    <property type="project" value="TreeGrafter"/>
</dbReference>
<proteinExistence type="inferred from homology"/>
<dbReference type="EC" id="5.2.1.8" evidence="3 11"/>
<evidence type="ECO:0000256" key="6">
    <source>
        <dbReference type="ARBA" id="ARBA00023110"/>
    </source>
</evidence>
<dbReference type="PROSITE" id="PS50059">
    <property type="entry name" value="FKBP_PPIASE"/>
    <property type="match status" value="1"/>
</dbReference>
<evidence type="ECO:0000256" key="14">
    <source>
        <dbReference type="SAM" id="MobiDB-lite"/>
    </source>
</evidence>
<accession>A0A4Z1CPY3</accession>
<dbReference type="InterPro" id="IPR036611">
    <property type="entry name" value="Trigger_fac_ribosome-bd_sf"/>
</dbReference>
<keyword evidence="17" id="KW-1185">Reference proteome</keyword>
<feature type="domain" description="PPIase FKBP-type" evidence="15">
    <location>
        <begin position="231"/>
        <end position="283"/>
    </location>
</feature>
<dbReference type="GO" id="GO:0005737">
    <property type="term" value="C:cytoplasm"/>
    <property type="evidence" value="ECO:0007669"/>
    <property type="project" value="UniProtKB-SubCell"/>
</dbReference>
<dbReference type="Pfam" id="PF05697">
    <property type="entry name" value="Trigger_N"/>
    <property type="match status" value="1"/>
</dbReference>
<evidence type="ECO:0000256" key="5">
    <source>
        <dbReference type="ARBA" id="ARBA00022618"/>
    </source>
</evidence>
<dbReference type="Gene3D" id="3.10.50.40">
    <property type="match status" value="1"/>
</dbReference>
<feature type="compositionally biased region" description="Acidic residues" evidence="14">
    <location>
        <begin position="514"/>
        <end position="534"/>
    </location>
</feature>
<protein>
    <recommendedName>
        <fullName evidence="4 11">Trigger factor</fullName>
        <shortName evidence="11">TF</shortName>
        <ecNumber evidence="3 11">5.2.1.8</ecNumber>
    </recommendedName>
    <alternativeName>
        <fullName evidence="10 11">PPIase</fullName>
    </alternativeName>
</protein>
<keyword evidence="9 11" id="KW-0131">Cell cycle</keyword>
<evidence type="ECO:0000313" key="17">
    <source>
        <dbReference type="Proteomes" id="UP000297496"/>
    </source>
</evidence>
<evidence type="ECO:0000256" key="11">
    <source>
        <dbReference type="HAMAP-Rule" id="MF_00303"/>
    </source>
</evidence>
<dbReference type="InterPro" id="IPR005215">
    <property type="entry name" value="Trig_fac"/>
</dbReference>
<dbReference type="Pfam" id="PF00254">
    <property type="entry name" value="FKBP_C"/>
    <property type="match status" value="1"/>
</dbReference>
<evidence type="ECO:0000256" key="9">
    <source>
        <dbReference type="ARBA" id="ARBA00023306"/>
    </source>
</evidence>
<evidence type="ECO:0000256" key="7">
    <source>
        <dbReference type="ARBA" id="ARBA00023186"/>
    </source>
</evidence>
<dbReference type="InterPro" id="IPR001179">
    <property type="entry name" value="PPIase_FKBP_dom"/>
</dbReference>
<dbReference type="GO" id="GO:0003755">
    <property type="term" value="F:peptidyl-prolyl cis-trans isomerase activity"/>
    <property type="evidence" value="ECO:0007669"/>
    <property type="project" value="UniProtKB-UniRule"/>
</dbReference>
<dbReference type="GO" id="GO:0051083">
    <property type="term" value="P:'de novo' cotranslational protein folding"/>
    <property type="evidence" value="ECO:0007669"/>
    <property type="project" value="TreeGrafter"/>
</dbReference>
<evidence type="ECO:0000256" key="3">
    <source>
        <dbReference type="ARBA" id="ARBA00013194"/>
    </source>
</evidence>
<dbReference type="Gene3D" id="1.10.3120.10">
    <property type="entry name" value="Trigger factor, C-terminal domain"/>
    <property type="match status" value="1"/>
</dbReference>
<dbReference type="SUPFAM" id="SSF109998">
    <property type="entry name" value="Triger factor/SurA peptide-binding domain-like"/>
    <property type="match status" value="1"/>
</dbReference>
<evidence type="ECO:0000313" key="16">
    <source>
        <dbReference type="EMBL" id="TGN67045.1"/>
    </source>
</evidence>
<dbReference type="SUPFAM" id="SSF54534">
    <property type="entry name" value="FKBP-like"/>
    <property type="match status" value="1"/>
</dbReference>